<reference evidence="2" key="1">
    <citation type="submission" date="2022-11" db="UniProtKB">
        <authorList>
            <consortium name="WormBaseParasite"/>
        </authorList>
    </citation>
    <scope>IDENTIFICATION</scope>
</reference>
<accession>A0A915K7P1</accession>
<name>A0A915K7P1_ROMCU</name>
<evidence type="ECO:0000313" key="2">
    <source>
        <dbReference type="WBParaSite" id="nRc.2.0.1.t34368-RA"/>
    </source>
</evidence>
<keyword evidence="1" id="KW-1185">Reference proteome</keyword>
<dbReference type="Proteomes" id="UP000887565">
    <property type="component" value="Unplaced"/>
</dbReference>
<sequence>MTMMKMTNTKVIHRTVQMKKKFTNQFKLVVGVFTVLINI</sequence>
<dbReference type="AlphaFoldDB" id="A0A915K7P1"/>
<organism evidence="1 2">
    <name type="scientific">Romanomermis culicivorax</name>
    <name type="common">Nematode worm</name>
    <dbReference type="NCBI Taxonomy" id="13658"/>
    <lineage>
        <taxon>Eukaryota</taxon>
        <taxon>Metazoa</taxon>
        <taxon>Ecdysozoa</taxon>
        <taxon>Nematoda</taxon>
        <taxon>Enoplea</taxon>
        <taxon>Dorylaimia</taxon>
        <taxon>Mermithida</taxon>
        <taxon>Mermithoidea</taxon>
        <taxon>Mermithidae</taxon>
        <taxon>Romanomermis</taxon>
    </lineage>
</organism>
<protein>
    <submittedName>
        <fullName evidence="2">Uncharacterized protein</fullName>
    </submittedName>
</protein>
<dbReference type="WBParaSite" id="nRc.2.0.1.t34368-RA">
    <property type="protein sequence ID" value="nRc.2.0.1.t34368-RA"/>
    <property type="gene ID" value="nRc.2.0.1.g34368"/>
</dbReference>
<evidence type="ECO:0000313" key="1">
    <source>
        <dbReference type="Proteomes" id="UP000887565"/>
    </source>
</evidence>
<proteinExistence type="predicted"/>